<accession>A0A137SYC3</accession>
<evidence type="ECO:0000313" key="2">
    <source>
        <dbReference type="EMBL" id="KXO17397.1"/>
    </source>
</evidence>
<feature type="region of interest" description="Disordered" evidence="1">
    <location>
        <begin position="121"/>
        <end position="140"/>
    </location>
</feature>
<evidence type="ECO:0008006" key="4">
    <source>
        <dbReference type="Google" id="ProtNLM"/>
    </source>
</evidence>
<protein>
    <recommendedName>
        <fullName evidence="4">Transposase DDE domain-containing protein</fullName>
    </recommendedName>
</protein>
<evidence type="ECO:0000256" key="1">
    <source>
        <dbReference type="SAM" id="MobiDB-lite"/>
    </source>
</evidence>
<name>A0A137SYC3_9BACT</name>
<dbReference type="EMBL" id="LTAG01000046">
    <property type="protein sequence ID" value="KXO17397.1"/>
    <property type="molecule type" value="Genomic_DNA"/>
</dbReference>
<dbReference type="AlphaFoldDB" id="A0A137SYC3"/>
<dbReference type="PATRIC" id="fig|28125.4.peg.1057"/>
<dbReference type="STRING" id="28125.HMPREF3202_01069"/>
<evidence type="ECO:0000313" key="3">
    <source>
        <dbReference type="Proteomes" id="UP000070093"/>
    </source>
</evidence>
<sequence>MYEQQKMMFEQNVRRCADRIISIYQPHLRPIVRGKAKGTVEFSAKIGASIVSGYTYVNHVSWDAYNESSDLGMQLELYKRRFGMLPKEIQADKLYLGKGIGSTSSPAMSIATTVHWAGLPRKRTTHTQRIRREPSASEMR</sequence>
<feature type="compositionally biased region" description="Basic and acidic residues" evidence="1">
    <location>
        <begin position="130"/>
        <end position="140"/>
    </location>
</feature>
<dbReference type="Proteomes" id="UP000070093">
    <property type="component" value="Unassembled WGS sequence"/>
</dbReference>
<gene>
    <name evidence="2" type="ORF">HMPREF3202_01069</name>
</gene>
<comment type="caution">
    <text evidence="2">The sequence shown here is derived from an EMBL/GenBank/DDBJ whole genome shotgun (WGS) entry which is preliminary data.</text>
</comment>
<reference evidence="2 3" key="1">
    <citation type="submission" date="2016-02" db="EMBL/GenBank/DDBJ databases">
        <authorList>
            <person name="Wen L."/>
            <person name="He K."/>
            <person name="Yang H."/>
        </authorList>
    </citation>
    <scope>NUCLEOTIDE SEQUENCE [LARGE SCALE GENOMIC DNA]</scope>
    <source>
        <strain evidence="2 3">GED7880</strain>
    </source>
</reference>
<organism evidence="2 3">
    <name type="scientific">Prevotella bivia</name>
    <dbReference type="NCBI Taxonomy" id="28125"/>
    <lineage>
        <taxon>Bacteria</taxon>
        <taxon>Pseudomonadati</taxon>
        <taxon>Bacteroidota</taxon>
        <taxon>Bacteroidia</taxon>
        <taxon>Bacteroidales</taxon>
        <taxon>Prevotellaceae</taxon>
        <taxon>Prevotella</taxon>
    </lineage>
</organism>
<proteinExistence type="predicted"/>